<reference evidence="2 3" key="1">
    <citation type="submission" date="2015-07" db="EMBL/GenBank/DDBJ databases">
        <authorList>
            <consortium name="Consortium for Microbial Forensics and Genomics (microFORGE)"/>
            <person name="Knight B.M."/>
            <person name="Roberts D.P."/>
            <person name="Lin D."/>
            <person name="Hari K."/>
            <person name="Fletcher J."/>
            <person name="Melcher U."/>
            <person name="Blagden T."/>
            <person name="Winegar R.A."/>
        </authorList>
    </citation>
    <scope>NUCLEOTIDE SEQUENCE [LARGE SCALE GENOMIC DNA]</scope>
    <source>
        <strain evidence="2 3">X11-5A</strain>
    </source>
</reference>
<proteinExistence type="predicted"/>
<dbReference type="InterPro" id="IPR050900">
    <property type="entry name" value="Transposase_IS3/IS150/IS904"/>
</dbReference>
<sequence>MQAHREEFRVRAMCRVLRVNRAGYYAWLKSPYSERANEDERLQGLIKHHWLASGSVYGHRKIAKDLRDLGERCSRHRVH</sequence>
<feature type="domain" description="HTH-like" evidence="1">
    <location>
        <begin position="39"/>
        <end position="79"/>
    </location>
</feature>
<evidence type="ECO:0000313" key="2">
    <source>
        <dbReference type="EMBL" id="KOR43371.1"/>
    </source>
</evidence>
<reference evidence="2 3" key="2">
    <citation type="submission" date="2015-09" db="EMBL/GenBank/DDBJ databases">
        <title>Draft genome sequence of Xanthomonas oryzae pv. USA str. X11-5A.</title>
        <authorList>
            <person name="Knight B.M."/>
            <person name="Roberts D.P."/>
            <person name="Lin D."/>
            <person name="Hari K."/>
            <person name="Fletcher J."/>
            <person name="Melcher U."/>
            <person name="Blagden T."/>
            <person name="Winegar R.A."/>
        </authorList>
    </citation>
    <scope>NUCLEOTIDE SEQUENCE [LARGE SCALE GENOMIC DNA]</scope>
    <source>
        <strain evidence="2 3">X11-5A</strain>
    </source>
</reference>
<evidence type="ECO:0000313" key="3">
    <source>
        <dbReference type="Proteomes" id="UP000036790"/>
    </source>
</evidence>
<dbReference type="EMBL" id="LHUJ01000229">
    <property type="protein sequence ID" value="KOR43371.1"/>
    <property type="molecule type" value="Genomic_DNA"/>
</dbReference>
<dbReference type="AlphaFoldDB" id="A0AAP1EY80"/>
<dbReference type="PANTHER" id="PTHR46889:SF4">
    <property type="entry name" value="TRANSPOSASE INSO FOR INSERTION SEQUENCE ELEMENT IS911B-RELATED"/>
    <property type="match status" value="1"/>
</dbReference>
<dbReference type="InterPro" id="IPR025948">
    <property type="entry name" value="HTH-like_dom"/>
</dbReference>
<evidence type="ECO:0000259" key="1">
    <source>
        <dbReference type="Pfam" id="PF13276"/>
    </source>
</evidence>
<dbReference type="Proteomes" id="UP000036790">
    <property type="component" value="Unassembled WGS sequence"/>
</dbReference>
<dbReference type="PANTHER" id="PTHR46889">
    <property type="entry name" value="TRANSPOSASE INSF FOR INSERTION SEQUENCE IS3B-RELATED"/>
    <property type="match status" value="1"/>
</dbReference>
<protein>
    <submittedName>
        <fullName evidence="2">Transposase</fullName>
    </submittedName>
</protein>
<comment type="caution">
    <text evidence="2">The sequence shown here is derived from an EMBL/GenBank/DDBJ whole genome shotgun (WGS) entry which is preliminary data.</text>
</comment>
<accession>A0AAP1EY80</accession>
<gene>
    <name evidence="2" type="ORF">ADT25_13375</name>
</gene>
<organism evidence="2 3">
    <name type="scientific">Xanthomonas oryzae</name>
    <dbReference type="NCBI Taxonomy" id="347"/>
    <lineage>
        <taxon>Bacteria</taxon>
        <taxon>Pseudomonadati</taxon>
        <taxon>Pseudomonadota</taxon>
        <taxon>Gammaproteobacteria</taxon>
        <taxon>Lysobacterales</taxon>
        <taxon>Lysobacteraceae</taxon>
        <taxon>Xanthomonas</taxon>
    </lineage>
</organism>
<dbReference type="Pfam" id="PF13276">
    <property type="entry name" value="HTH_21"/>
    <property type="match status" value="1"/>
</dbReference>
<feature type="non-terminal residue" evidence="2">
    <location>
        <position position="79"/>
    </location>
</feature>
<name>A0AAP1EY80_9XANT</name>